<dbReference type="AlphaFoldDB" id="A0A6C0IY18"/>
<reference evidence="2" key="1">
    <citation type="journal article" date="2020" name="Nature">
        <title>Giant virus diversity and host interactions through global metagenomics.</title>
        <authorList>
            <person name="Schulz F."/>
            <person name="Roux S."/>
            <person name="Paez-Espino D."/>
            <person name="Jungbluth S."/>
            <person name="Walsh D.A."/>
            <person name="Denef V.J."/>
            <person name="McMahon K.D."/>
            <person name="Konstantinidis K.T."/>
            <person name="Eloe-Fadrosh E.A."/>
            <person name="Kyrpides N.C."/>
            <person name="Woyke T."/>
        </authorList>
    </citation>
    <scope>NUCLEOTIDE SEQUENCE</scope>
    <source>
        <strain evidence="2">GVMAG-M-3300025138-11</strain>
    </source>
</reference>
<evidence type="ECO:0000313" key="2">
    <source>
        <dbReference type="EMBL" id="QHT97325.1"/>
    </source>
</evidence>
<protein>
    <submittedName>
        <fullName evidence="2">Uncharacterized protein</fullName>
    </submittedName>
</protein>
<dbReference type="EMBL" id="MN740275">
    <property type="protein sequence ID" value="QHT97325.1"/>
    <property type="molecule type" value="Genomic_DNA"/>
</dbReference>
<name>A0A6C0IY18_9ZZZZ</name>
<evidence type="ECO:0000256" key="1">
    <source>
        <dbReference type="SAM" id="MobiDB-lite"/>
    </source>
</evidence>
<sequence>MYKSKFRERRERRYRKKTTTKKDAETHLPYLKKKVAELDAKLKDKDLTKERDLDGIVEGIIDGLHEIDDYLPTGLDDTLNAVEEHGLDPKNILNLLLPLVNVFNYWKYLTNKHHRKQTKILDDHLRSDKSGTTTEKATAHDTVVDKLNSLDEPKYKDLIPLAVISIAAAYAKPPYGSLAGAILSQFTILK</sequence>
<feature type="region of interest" description="Disordered" evidence="1">
    <location>
        <begin position="1"/>
        <end position="26"/>
    </location>
</feature>
<proteinExistence type="predicted"/>
<feature type="compositionally biased region" description="Basic residues" evidence="1">
    <location>
        <begin position="1"/>
        <end position="19"/>
    </location>
</feature>
<organism evidence="2">
    <name type="scientific">viral metagenome</name>
    <dbReference type="NCBI Taxonomy" id="1070528"/>
    <lineage>
        <taxon>unclassified sequences</taxon>
        <taxon>metagenomes</taxon>
        <taxon>organismal metagenomes</taxon>
    </lineage>
</organism>
<accession>A0A6C0IY18</accession>